<dbReference type="AlphaFoldDB" id="X0TIM7"/>
<organism evidence="1">
    <name type="scientific">marine sediment metagenome</name>
    <dbReference type="NCBI Taxonomy" id="412755"/>
    <lineage>
        <taxon>unclassified sequences</taxon>
        <taxon>metagenomes</taxon>
        <taxon>ecological metagenomes</taxon>
    </lineage>
</organism>
<name>X0TIM7_9ZZZZ</name>
<sequence length="144" mass="15963">MVDQKGRVRAVNNISERVFMVDKQAVIGKGTGDVLGCLHVSDHPKGCGFAECCNYCEVQKLTFKTLDTNQNQKASAHFQLIIDGQVRDLTLFLSAFPFTFDDEPFSILMIENLSTISAFSPKEAKEGFWGLVGSSSNMQELFDT</sequence>
<feature type="non-terminal residue" evidence="1">
    <location>
        <position position="144"/>
    </location>
</feature>
<evidence type="ECO:0000313" key="1">
    <source>
        <dbReference type="EMBL" id="GAF87121.1"/>
    </source>
</evidence>
<gene>
    <name evidence="1" type="ORF">S01H1_25057</name>
</gene>
<dbReference type="EMBL" id="BARS01015098">
    <property type="protein sequence ID" value="GAF87121.1"/>
    <property type="molecule type" value="Genomic_DNA"/>
</dbReference>
<proteinExistence type="predicted"/>
<accession>X0TIM7</accession>
<evidence type="ECO:0008006" key="2">
    <source>
        <dbReference type="Google" id="ProtNLM"/>
    </source>
</evidence>
<protein>
    <recommendedName>
        <fullName evidence="2">PAS domain-containing protein</fullName>
    </recommendedName>
</protein>
<reference evidence="1" key="1">
    <citation type="journal article" date="2014" name="Front. Microbiol.">
        <title>High frequency of phylogenetically diverse reductive dehalogenase-homologous genes in deep subseafloor sedimentary metagenomes.</title>
        <authorList>
            <person name="Kawai M."/>
            <person name="Futagami T."/>
            <person name="Toyoda A."/>
            <person name="Takaki Y."/>
            <person name="Nishi S."/>
            <person name="Hori S."/>
            <person name="Arai W."/>
            <person name="Tsubouchi T."/>
            <person name="Morono Y."/>
            <person name="Uchiyama I."/>
            <person name="Ito T."/>
            <person name="Fujiyama A."/>
            <person name="Inagaki F."/>
            <person name="Takami H."/>
        </authorList>
    </citation>
    <scope>NUCLEOTIDE SEQUENCE</scope>
    <source>
        <strain evidence="1">Expedition CK06-06</strain>
    </source>
</reference>
<comment type="caution">
    <text evidence="1">The sequence shown here is derived from an EMBL/GenBank/DDBJ whole genome shotgun (WGS) entry which is preliminary data.</text>
</comment>